<accession>A0A1I7RQV3</accession>
<keyword evidence="8" id="KW-1185">Reference proteome</keyword>
<dbReference type="GO" id="GO:0008168">
    <property type="term" value="F:methyltransferase activity"/>
    <property type="evidence" value="ECO:0007669"/>
    <property type="project" value="UniProtKB-KW"/>
</dbReference>
<dbReference type="InterPro" id="IPR028564">
    <property type="entry name" value="MT_TRM10-typ"/>
</dbReference>
<evidence type="ECO:0000313" key="9">
    <source>
        <dbReference type="WBParaSite" id="BXY_0309800.1"/>
    </source>
</evidence>
<sequence>MNSPSSSLMNVLSKKRPPDVVRKAVDLIKKEFEVYSFMSDRVPKNFTDDHWKRTLLLKTPKERVAYWQFIALNERKRELDKAKKEEKKEKTIAFREEERIKFENGLMGYGSGLYQLMFPPGCLEGVGIGRLAAVERLKDVPKIALDFQLVETESPKNLSQLRLQLMDLHSYQRLQSPYPLPFELINYNQRSEKMRSALKLFGYMDRKIPAPLSPPVAPYNPYKGRRDVVYISKHAREVLDGPLSFDTYILPVTYGIDKVCLSAALRDRIKPKALPLRKYIRWSGPINYPLVNVYKVLEIVARTGGDWELAIRSSYSKRYMMTDEEKQKLRQLPAASLALERQLENQEIVKMIEQGVPERISL</sequence>
<dbReference type="Gene3D" id="3.40.1280.30">
    <property type="match status" value="1"/>
</dbReference>
<dbReference type="AlphaFoldDB" id="A0A1I7RQV3"/>
<dbReference type="GO" id="GO:0032259">
    <property type="term" value="P:methylation"/>
    <property type="evidence" value="ECO:0007669"/>
    <property type="project" value="UniProtKB-KW"/>
</dbReference>
<keyword evidence="1" id="KW-0489">Methyltransferase</keyword>
<protein>
    <submittedName>
        <fullName evidence="5">(pine wood nematode) hypothetical protein</fullName>
    </submittedName>
    <submittedName>
        <fullName evidence="9">SAM-dependent MTase TRM10-type domain-containing protein</fullName>
    </submittedName>
</protein>
<evidence type="ECO:0000259" key="4">
    <source>
        <dbReference type="PROSITE" id="PS51675"/>
    </source>
</evidence>
<dbReference type="EMBL" id="CAJFCV020000006">
    <property type="protein sequence ID" value="CAG9130691.1"/>
    <property type="molecule type" value="Genomic_DNA"/>
</dbReference>
<organism evidence="7 9">
    <name type="scientific">Bursaphelenchus xylophilus</name>
    <name type="common">Pinewood nematode worm</name>
    <name type="synonym">Aphelenchoides xylophilus</name>
    <dbReference type="NCBI Taxonomy" id="6326"/>
    <lineage>
        <taxon>Eukaryota</taxon>
        <taxon>Metazoa</taxon>
        <taxon>Ecdysozoa</taxon>
        <taxon>Nematoda</taxon>
        <taxon>Chromadorea</taxon>
        <taxon>Rhabditida</taxon>
        <taxon>Tylenchina</taxon>
        <taxon>Tylenchomorpha</taxon>
        <taxon>Aphelenchoidea</taxon>
        <taxon>Aphelenchoididae</taxon>
        <taxon>Bursaphelenchus</taxon>
    </lineage>
</organism>
<evidence type="ECO:0000313" key="7">
    <source>
        <dbReference type="Proteomes" id="UP000095284"/>
    </source>
</evidence>
<keyword evidence="2" id="KW-0808">Transferase</keyword>
<dbReference type="Proteomes" id="UP000659654">
    <property type="component" value="Unassembled WGS sequence"/>
</dbReference>
<dbReference type="OrthoDB" id="9976048at2759"/>
<evidence type="ECO:0000313" key="5">
    <source>
        <dbReference type="EMBL" id="CAD5234732.1"/>
    </source>
</evidence>
<evidence type="ECO:0000313" key="8">
    <source>
        <dbReference type="Proteomes" id="UP000659654"/>
    </source>
</evidence>
<dbReference type="EMBL" id="CAJFDI010000006">
    <property type="protein sequence ID" value="CAD5234732.1"/>
    <property type="molecule type" value="Genomic_DNA"/>
</dbReference>
<dbReference type="Proteomes" id="UP000095284">
    <property type="component" value="Unplaced"/>
</dbReference>
<dbReference type="InterPro" id="IPR038459">
    <property type="entry name" value="MT_TRM10-typ_sf"/>
</dbReference>
<dbReference type="eggNOG" id="KOG2967">
    <property type="taxonomic scope" value="Eukaryota"/>
</dbReference>
<dbReference type="SMR" id="A0A1I7RQV3"/>
<feature type="domain" description="SAM-dependent MTase TRM10-type" evidence="4">
    <location>
        <begin position="128"/>
        <end position="322"/>
    </location>
</feature>
<keyword evidence="3" id="KW-0949">S-adenosyl-L-methionine</keyword>
<proteinExistence type="predicted"/>
<dbReference type="PROSITE" id="PS51675">
    <property type="entry name" value="SAM_MT_TRM10"/>
    <property type="match status" value="1"/>
</dbReference>
<reference evidence="9" key="1">
    <citation type="submission" date="2016-11" db="UniProtKB">
        <authorList>
            <consortium name="WormBaseParasite"/>
        </authorList>
    </citation>
    <scope>IDENTIFICATION</scope>
</reference>
<evidence type="ECO:0000256" key="2">
    <source>
        <dbReference type="ARBA" id="ARBA00022679"/>
    </source>
</evidence>
<dbReference type="Proteomes" id="UP000582659">
    <property type="component" value="Unassembled WGS sequence"/>
</dbReference>
<evidence type="ECO:0000256" key="1">
    <source>
        <dbReference type="ARBA" id="ARBA00022603"/>
    </source>
</evidence>
<name>A0A1I7RQV3_BURXY</name>
<reference evidence="6" key="2">
    <citation type="submission" date="2020-08" db="EMBL/GenBank/DDBJ databases">
        <authorList>
            <person name="Kikuchi T."/>
        </authorList>
    </citation>
    <scope>NUCLEOTIDE SEQUENCE</scope>
    <source>
        <strain evidence="5">Ka4C1</strain>
    </source>
</reference>
<evidence type="ECO:0000256" key="3">
    <source>
        <dbReference type="ARBA" id="ARBA00022691"/>
    </source>
</evidence>
<evidence type="ECO:0000313" key="6">
    <source>
        <dbReference type="EMBL" id="CAG9130691.1"/>
    </source>
</evidence>
<dbReference type="WBParaSite" id="BXY_0309800.1">
    <property type="protein sequence ID" value="BXY_0309800.1"/>
    <property type="gene ID" value="BXY_0309800"/>
</dbReference>
<gene>
    <name evidence="5" type="ORF">BXYJ_LOCUS14823</name>
</gene>